<evidence type="ECO:0000313" key="1">
    <source>
        <dbReference type="EnsemblMetazoa" id="PPA03523.1"/>
    </source>
</evidence>
<gene>
    <name evidence="1" type="primary">WBGene00093077</name>
</gene>
<accession>A0A2A6BS03</accession>
<organism evidence="1 2">
    <name type="scientific">Pristionchus pacificus</name>
    <name type="common">Parasitic nematode worm</name>
    <dbReference type="NCBI Taxonomy" id="54126"/>
    <lineage>
        <taxon>Eukaryota</taxon>
        <taxon>Metazoa</taxon>
        <taxon>Ecdysozoa</taxon>
        <taxon>Nematoda</taxon>
        <taxon>Chromadorea</taxon>
        <taxon>Rhabditida</taxon>
        <taxon>Rhabditina</taxon>
        <taxon>Diplogasteromorpha</taxon>
        <taxon>Diplogasteroidea</taxon>
        <taxon>Neodiplogasteridae</taxon>
        <taxon>Pristionchus</taxon>
    </lineage>
</organism>
<proteinExistence type="predicted"/>
<keyword evidence="2" id="KW-1185">Reference proteome</keyword>
<protein>
    <submittedName>
        <fullName evidence="1">Uncharacterized protein</fullName>
    </submittedName>
</protein>
<dbReference type="EnsemblMetazoa" id="PPA03523.1">
    <property type="protein sequence ID" value="PPA03523.1"/>
    <property type="gene ID" value="WBGene00093077"/>
</dbReference>
<name>A0A2A6BS03_PRIPA</name>
<sequence>MSQSSPTFKPTCVDFFCDKYFDAYQIVNLFLLFARIFVSLVILGCGVKIPKDFIKTITLGIFIPILIGALISFYIELATFIGLFQNNNDFRNMFIVWTDGIDAIVSDYVHFNTICLHILLLHCAKLAYSDDESILVFPTRMVVSLCQTIPAFLSLLSIIPASQDSFILRAVRVLNKLFSFASFIVLIVMIVWCMIRVKSDLPYDHARHSDMQVRNARSRLAFILLYLIVPVAALVFFFADSIVWLVVLIEGKAGEASFKLDSYMAQTKLYYPIVLAILTLVLVSPYRRAMLIILRCKKIKVEPLPRKEVDLTTMYRYANLEEAQENI</sequence>
<dbReference type="OrthoDB" id="5803948at2759"/>
<accession>A0A8R1Y6F6</accession>
<reference evidence="1" key="2">
    <citation type="submission" date="2022-06" db="UniProtKB">
        <authorList>
            <consortium name="EnsemblMetazoa"/>
        </authorList>
    </citation>
    <scope>IDENTIFICATION</scope>
    <source>
        <strain evidence="1">PS312</strain>
    </source>
</reference>
<reference evidence="2" key="1">
    <citation type="journal article" date="2008" name="Nat. Genet.">
        <title>The Pristionchus pacificus genome provides a unique perspective on nematode lifestyle and parasitism.</title>
        <authorList>
            <person name="Dieterich C."/>
            <person name="Clifton S.W."/>
            <person name="Schuster L.N."/>
            <person name="Chinwalla A."/>
            <person name="Delehaunty K."/>
            <person name="Dinkelacker I."/>
            <person name="Fulton L."/>
            <person name="Fulton R."/>
            <person name="Godfrey J."/>
            <person name="Minx P."/>
            <person name="Mitreva M."/>
            <person name="Roeseler W."/>
            <person name="Tian H."/>
            <person name="Witte H."/>
            <person name="Yang S.P."/>
            <person name="Wilson R.K."/>
            <person name="Sommer R.J."/>
        </authorList>
    </citation>
    <scope>NUCLEOTIDE SEQUENCE [LARGE SCALE GENOMIC DNA]</scope>
    <source>
        <strain evidence="2">PS312</strain>
    </source>
</reference>
<evidence type="ECO:0000313" key="2">
    <source>
        <dbReference type="Proteomes" id="UP000005239"/>
    </source>
</evidence>
<dbReference type="Proteomes" id="UP000005239">
    <property type="component" value="Unassembled WGS sequence"/>
</dbReference>
<dbReference type="AlphaFoldDB" id="A0A2A6BS03"/>